<reference evidence="3" key="1">
    <citation type="submission" date="2017-11" db="EMBL/GenBank/DDBJ databases">
        <authorList>
            <person name="Kuznetsova I."/>
            <person name="Sazanova A."/>
            <person name="Chirak E."/>
            <person name="Safronova V."/>
            <person name="Willems A."/>
        </authorList>
    </citation>
    <scope>NUCLEOTIDE SEQUENCE [LARGE SCALE GENOMIC DNA]</scope>
    <source>
        <strain evidence="3">PEPV15</strain>
    </source>
</reference>
<feature type="coiled-coil region" evidence="1">
    <location>
        <begin position="74"/>
        <end position="101"/>
    </location>
</feature>
<dbReference type="RefSeq" id="WP_106715252.1">
    <property type="nucleotide sequence ID" value="NZ_JACHXT010000002.1"/>
</dbReference>
<dbReference type="EMBL" id="PGGN01000001">
    <property type="protein sequence ID" value="PSH59946.1"/>
    <property type="molecule type" value="Genomic_DNA"/>
</dbReference>
<proteinExistence type="predicted"/>
<gene>
    <name evidence="2" type="ORF">CU100_04205</name>
</gene>
<organism evidence="2 3">
    <name type="scientific">Phyllobacterium endophyticum</name>
    <dbReference type="NCBI Taxonomy" id="1149773"/>
    <lineage>
        <taxon>Bacteria</taxon>
        <taxon>Pseudomonadati</taxon>
        <taxon>Pseudomonadota</taxon>
        <taxon>Alphaproteobacteria</taxon>
        <taxon>Hyphomicrobiales</taxon>
        <taxon>Phyllobacteriaceae</taxon>
        <taxon>Phyllobacterium</taxon>
    </lineage>
</organism>
<dbReference type="AlphaFoldDB" id="A0A2P7B0E2"/>
<sequence length="122" mass="14300">MALFGFRTRNPERDRLSDATRFQSIKRAIRDVVLETERERDGFRRRYDDASATAAFTFENMENEGETEKASAQVEDLTQSLARFSKRIEFLEKQVTFMREMDEAITNFENINGIGQMDRKSD</sequence>
<evidence type="ECO:0000256" key="1">
    <source>
        <dbReference type="SAM" id="Coils"/>
    </source>
</evidence>
<evidence type="ECO:0000313" key="3">
    <source>
        <dbReference type="Proteomes" id="UP000241158"/>
    </source>
</evidence>
<keyword evidence="3" id="KW-1185">Reference proteome</keyword>
<comment type="caution">
    <text evidence="2">The sequence shown here is derived from an EMBL/GenBank/DDBJ whole genome shotgun (WGS) entry which is preliminary data.</text>
</comment>
<dbReference type="Proteomes" id="UP000241158">
    <property type="component" value="Unassembled WGS sequence"/>
</dbReference>
<keyword evidence="1" id="KW-0175">Coiled coil</keyword>
<protein>
    <submittedName>
        <fullName evidence="2">Uncharacterized protein</fullName>
    </submittedName>
</protein>
<dbReference type="OrthoDB" id="8115673at2"/>
<name>A0A2P7B0E2_9HYPH</name>
<accession>A0A2P7B0E2</accession>
<evidence type="ECO:0000313" key="2">
    <source>
        <dbReference type="EMBL" id="PSH59946.1"/>
    </source>
</evidence>